<sequence>MEEALFADILIVGAGIAGLTTSLALHRLGIQSLVLESSESLRVTGFAISIWPNGWRALDALGIGDSLRQQHLCIDGLVATSTVTGETGAQVSFKANGKRGDLDLYCLRRNLLIEALERELPSGTIRYSSKVVSVEESGYLKVLHLVDGTMIKTKVKYTVAYLPLDDQLHILISPGGISVIIFIVRT</sequence>
<dbReference type="Gene3D" id="3.50.50.60">
    <property type="entry name" value="FAD/NAD(P)-binding domain"/>
    <property type="match status" value="1"/>
</dbReference>
<dbReference type="SUPFAM" id="SSF51905">
    <property type="entry name" value="FAD/NAD(P)-binding domain"/>
    <property type="match status" value="1"/>
</dbReference>
<evidence type="ECO:0000256" key="1">
    <source>
        <dbReference type="ARBA" id="ARBA00023002"/>
    </source>
</evidence>
<keyword evidence="2" id="KW-0503">Monooxygenase</keyword>
<evidence type="ECO:0000256" key="2">
    <source>
        <dbReference type="ARBA" id="ARBA00023033"/>
    </source>
</evidence>
<evidence type="ECO:0000256" key="3">
    <source>
        <dbReference type="ARBA" id="ARBA00024018"/>
    </source>
</evidence>
<comment type="similarity">
    <text evidence="3">Belongs to the 3-hydroxybenzoate 6-hydroxylase family.</text>
</comment>
<dbReference type="InterPro" id="IPR002938">
    <property type="entry name" value="FAD-bd"/>
</dbReference>
<dbReference type="Pfam" id="PF01494">
    <property type="entry name" value="FAD_binding_3"/>
    <property type="match status" value="1"/>
</dbReference>
<dbReference type="EMBL" id="GGEC01023445">
    <property type="protein sequence ID" value="MBX03929.1"/>
    <property type="molecule type" value="Transcribed_RNA"/>
</dbReference>
<dbReference type="InterPro" id="IPR044560">
    <property type="entry name" value="MOase"/>
</dbReference>
<accession>A0A2P2KDY6</accession>
<dbReference type="PANTHER" id="PTHR45934">
    <property type="entry name" value="FAD/NAD(P)-BINDING OXIDOREDUCTASE FAMILY PROTEIN"/>
    <property type="match status" value="1"/>
</dbReference>
<organism evidence="5">
    <name type="scientific">Rhizophora mucronata</name>
    <name type="common">Asiatic mangrove</name>
    <dbReference type="NCBI Taxonomy" id="61149"/>
    <lineage>
        <taxon>Eukaryota</taxon>
        <taxon>Viridiplantae</taxon>
        <taxon>Streptophyta</taxon>
        <taxon>Embryophyta</taxon>
        <taxon>Tracheophyta</taxon>
        <taxon>Spermatophyta</taxon>
        <taxon>Magnoliopsida</taxon>
        <taxon>eudicotyledons</taxon>
        <taxon>Gunneridae</taxon>
        <taxon>Pentapetalae</taxon>
        <taxon>rosids</taxon>
        <taxon>fabids</taxon>
        <taxon>Malpighiales</taxon>
        <taxon>Rhizophoraceae</taxon>
        <taxon>Rhizophora</taxon>
    </lineage>
</organism>
<dbReference type="AlphaFoldDB" id="A0A2P2KDY6"/>
<proteinExistence type="inferred from homology"/>
<name>A0A2P2KDY6_RHIMU</name>
<feature type="domain" description="FAD-binding" evidence="4">
    <location>
        <begin position="8"/>
        <end position="80"/>
    </location>
</feature>
<protein>
    <recommendedName>
        <fullName evidence="4">FAD-binding domain-containing protein</fullName>
    </recommendedName>
</protein>
<evidence type="ECO:0000313" key="5">
    <source>
        <dbReference type="EMBL" id="MBX03929.1"/>
    </source>
</evidence>
<dbReference type="InterPro" id="IPR036188">
    <property type="entry name" value="FAD/NAD-bd_sf"/>
</dbReference>
<dbReference type="PANTHER" id="PTHR45934:SF20">
    <property type="entry name" value="MONOOXYGENASE 2-RELATED"/>
    <property type="match status" value="1"/>
</dbReference>
<keyword evidence="1" id="KW-0560">Oxidoreductase</keyword>
<dbReference type="GO" id="GO:0071949">
    <property type="term" value="F:FAD binding"/>
    <property type="evidence" value="ECO:0007669"/>
    <property type="project" value="InterPro"/>
</dbReference>
<dbReference type="GO" id="GO:0004497">
    <property type="term" value="F:monooxygenase activity"/>
    <property type="evidence" value="ECO:0007669"/>
    <property type="project" value="UniProtKB-KW"/>
</dbReference>
<evidence type="ECO:0000259" key="4">
    <source>
        <dbReference type="Pfam" id="PF01494"/>
    </source>
</evidence>
<reference evidence="5" key="1">
    <citation type="submission" date="2018-02" db="EMBL/GenBank/DDBJ databases">
        <title>Rhizophora mucronata_Transcriptome.</title>
        <authorList>
            <person name="Meera S.P."/>
            <person name="Sreeshan A."/>
            <person name="Augustine A."/>
        </authorList>
    </citation>
    <scope>NUCLEOTIDE SEQUENCE</scope>
    <source>
        <tissue evidence="5">Leaf</tissue>
    </source>
</reference>